<proteinExistence type="predicted"/>
<sequence length="234" mass="24428">MGIQQGHVTINGYVAKEPRSIGEGGRTPMCTFRLASTRAYFDSKTHSWKDLATTWISVKAYRALATNIVASLRTGDPVIVTGLLGTDEWNRKGEPQSSLVIEASAVGHDLGLGTSLFTRSRRESGSQRDREGDRQSDSGEHIRAAVGLSEAESSGSGTVWSGTAGRSTVERNTVESGTVESGTAGRDTAGRGDAASAGMDAGTVSRGSTRTGAAAYGGFEAQDTGIQDFGAQSF</sequence>
<keyword evidence="5" id="KW-1185">Reference proteome</keyword>
<feature type="compositionally biased region" description="Basic and acidic residues" evidence="3">
    <location>
        <begin position="120"/>
        <end position="143"/>
    </location>
</feature>
<reference evidence="4 5" key="1">
    <citation type="submission" date="2014-03" db="EMBL/GenBank/DDBJ databases">
        <title>Genomics of Bifidobacteria.</title>
        <authorList>
            <person name="Ventura M."/>
            <person name="Milani C."/>
            <person name="Lugli G.A."/>
        </authorList>
    </citation>
    <scope>NUCLEOTIDE SEQUENCE [LARGE SCALE GENOMIC DNA]</scope>
    <source>
        <strain evidence="4 5">LMG 21775</strain>
    </source>
</reference>
<evidence type="ECO:0000256" key="1">
    <source>
        <dbReference type="ARBA" id="ARBA00023125"/>
    </source>
</evidence>
<dbReference type="OrthoDB" id="4427276at2"/>
<gene>
    <name evidence="4" type="ORF">BPSY_1179</name>
</gene>
<feature type="region of interest" description="Disordered" evidence="3">
    <location>
        <begin position="114"/>
        <end position="211"/>
    </location>
</feature>
<organism evidence="4 5">
    <name type="scientific">Bifidobacterium psychraerophilum</name>
    <dbReference type="NCBI Taxonomy" id="218140"/>
    <lineage>
        <taxon>Bacteria</taxon>
        <taxon>Bacillati</taxon>
        <taxon>Actinomycetota</taxon>
        <taxon>Actinomycetes</taxon>
        <taxon>Bifidobacteriales</taxon>
        <taxon>Bifidobacteriaceae</taxon>
        <taxon>Bifidobacterium</taxon>
    </lineage>
</organism>
<dbReference type="GeneID" id="98300386"/>
<evidence type="ECO:0000256" key="3">
    <source>
        <dbReference type="SAM" id="MobiDB-lite"/>
    </source>
</evidence>
<dbReference type="Proteomes" id="UP000029050">
    <property type="component" value="Unassembled WGS sequence"/>
</dbReference>
<evidence type="ECO:0000313" key="4">
    <source>
        <dbReference type="EMBL" id="KFI82328.1"/>
    </source>
</evidence>
<protein>
    <submittedName>
        <fullName evidence="4">50S ribosomal protein L25/general stress protein Ctc</fullName>
    </submittedName>
</protein>
<dbReference type="SUPFAM" id="SSF50249">
    <property type="entry name" value="Nucleic acid-binding proteins"/>
    <property type="match status" value="1"/>
</dbReference>
<dbReference type="AlphaFoldDB" id="A0A087CGC8"/>
<evidence type="ECO:0000313" key="5">
    <source>
        <dbReference type="Proteomes" id="UP000029050"/>
    </source>
</evidence>
<accession>A0A087CGC8</accession>
<dbReference type="Gene3D" id="2.40.50.140">
    <property type="entry name" value="Nucleic acid-binding proteins"/>
    <property type="match status" value="1"/>
</dbReference>
<dbReference type="eggNOG" id="COG0629">
    <property type="taxonomic scope" value="Bacteria"/>
</dbReference>
<dbReference type="Pfam" id="PF00436">
    <property type="entry name" value="SSB"/>
    <property type="match status" value="1"/>
</dbReference>
<comment type="caution">
    <text evidence="4">The sequence shown here is derived from an EMBL/GenBank/DDBJ whole genome shotgun (WGS) entry which is preliminary data.</text>
</comment>
<dbReference type="CDD" id="cd04496">
    <property type="entry name" value="SSB_OBF"/>
    <property type="match status" value="1"/>
</dbReference>
<dbReference type="InterPro" id="IPR012340">
    <property type="entry name" value="NA-bd_OB-fold"/>
</dbReference>
<dbReference type="PROSITE" id="PS50935">
    <property type="entry name" value="SSB"/>
    <property type="match status" value="1"/>
</dbReference>
<name>A0A087CGC8_9BIFI</name>
<keyword evidence="1 2" id="KW-0238">DNA-binding</keyword>
<dbReference type="STRING" id="218140.BPSY_1179"/>
<dbReference type="GO" id="GO:0005840">
    <property type="term" value="C:ribosome"/>
    <property type="evidence" value="ECO:0007669"/>
    <property type="project" value="UniProtKB-KW"/>
</dbReference>
<dbReference type="InterPro" id="IPR000424">
    <property type="entry name" value="Primosome_PriB/ssb"/>
</dbReference>
<feature type="compositionally biased region" description="Low complexity" evidence="3">
    <location>
        <begin position="181"/>
        <end position="198"/>
    </location>
</feature>
<keyword evidence="4" id="KW-0689">Ribosomal protein</keyword>
<evidence type="ECO:0000256" key="2">
    <source>
        <dbReference type="PROSITE-ProRule" id="PRU00252"/>
    </source>
</evidence>
<feature type="compositionally biased region" description="Polar residues" evidence="3">
    <location>
        <begin position="151"/>
        <end position="167"/>
    </location>
</feature>
<dbReference type="GO" id="GO:0003697">
    <property type="term" value="F:single-stranded DNA binding"/>
    <property type="evidence" value="ECO:0007669"/>
    <property type="project" value="InterPro"/>
</dbReference>
<dbReference type="RefSeq" id="WP_051921752.1">
    <property type="nucleotide sequence ID" value="NZ_JGZI01000009.1"/>
</dbReference>
<dbReference type="EMBL" id="JGZI01000009">
    <property type="protein sequence ID" value="KFI82328.1"/>
    <property type="molecule type" value="Genomic_DNA"/>
</dbReference>
<keyword evidence="4" id="KW-0687">Ribonucleoprotein</keyword>